<dbReference type="SUPFAM" id="SSF55073">
    <property type="entry name" value="Nucleotide cyclase"/>
    <property type="match status" value="1"/>
</dbReference>
<evidence type="ECO:0000259" key="3">
    <source>
        <dbReference type="PROSITE" id="PS50883"/>
    </source>
</evidence>
<name>A0A6G7CM65_9VIBR</name>
<dbReference type="InterPro" id="IPR000014">
    <property type="entry name" value="PAS"/>
</dbReference>
<evidence type="ECO:0000259" key="4">
    <source>
        <dbReference type="PROSITE" id="PS50887"/>
    </source>
</evidence>
<keyword evidence="1" id="KW-0812">Transmembrane</keyword>
<dbReference type="PANTHER" id="PTHR44757">
    <property type="entry name" value="DIGUANYLATE CYCLASE DGCP"/>
    <property type="match status" value="1"/>
</dbReference>
<dbReference type="InterPro" id="IPR001633">
    <property type="entry name" value="EAL_dom"/>
</dbReference>
<dbReference type="Gene3D" id="3.30.450.20">
    <property type="entry name" value="PAS domain"/>
    <property type="match status" value="1"/>
</dbReference>
<dbReference type="SMART" id="SM00052">
    <property type="entry name" value="EAL"/>
    <property type="match status" value="1"/>
</dbReference>
<sequence length="911" mass="103117">MLKNKFRFVTLHTKTAFLFAVGLAGIIFSSLFLTRYFFLFSLNELENIEIHKASSQASFVIRSLSSRQETASYDWAYWNESYDLLAKQDDGFAERNLHVDELDVLGLDFISYLTPDRRFQVGVGRDIEDIESFTTTVINDEGIAHHLIDMQSKLSANKTSISGLIRLDDDIWVVSVSPVRDGAADAPFAGWMIWGQHLSLRFPSAFEGILTASNSIIVDQEEMARLDFHSYDLNSDREHDSGVKRSKSELYHYTSLTDISGKVIAVLETKEPRTYYQKGEAVFYYLIIAIAVVASIVACITFVLFRNNIGKRFNYFEQDIKSLISSSDVDLEGHKDEFERITKLVQSLAHASSKTEGQLKDTLQKFEALYHSQSLGMVLVVEKMIVDVNQMLLDLLGYQREDLVGNNIEILCSHEAGDLCSADQLYINLAQGLRQFEAWLSNKEGDTVYCIIEATQFEQDGRISVMLSIKDISEQKQQAVLIDSLTHKDASTGLLNRPTVINLFKSYFQHSSEGDGFSLLYFNATRLKEIDEIYGHVAHDDVLKHFAECLLRNFGDQSVGRISENEFLVWDEEKNYVHLEEMANRVLEKYSSKMHVSGFEFDIGLKSALVPSSSHFDSFENFSYVGLYALTEIKAASKKGLVIVDEELKVRSKESLSLNRDIMLALKNNEIVPFYQPIVNASNGQVVGFEALARWKHPSLGMIPPGVFIPLAEQRRLIVELGESILDQACQFIKEIQQKSTSSSQNRLSIHVNLSSPHFNHKSLVETLTKMIKKYQLTQGQLVLELTESILLGSEEEIIDRMDVIKSLGVQLALDDFGTGYSSFSSLCNFPLDIIKLDKSYIDALETNDKAKSLVRNIIHMSQELGMTTVAEGVENASQLRKLNVWNVDEVQGYYFFKPMDKESALEKFAR</sequence>
<dbReference type="KEGG" id="vzi:G5S32_06005"/>
<feature type="domain" description="PAS" evidence="2">
    <location>
        <begin position="385"/>
        <end position="407"/>
    </location>
</feature>
<dbReference type="PANTHER" id="PTHR44757:SF2">
    <property type="entry name" value="BIOFILM ARCHITECTURE MAINTENANCE PROTEIN MBAA"/>
    <property type="match status" value="1"/>
</dbReference>
<dbReference type="PROSITE" id="PS50112">
    <property type="entry name" value="PAS"/>
    <property type="match status" value="1"/>
</dbReference>
<dbReference type="Gene3D" id="3.30.70.270">
    <property type="match status" value="1"/>
</dbReference>
<dbReference type="InterPro" id="IPR029787">
    <property type="entry name" value="Nucleotide_cyclase"/>
</dbReference>
<dbReference type="Pfam" id="PF00563">
    <property type="entry name" value="EAL"/>
    <property type="match status" value="1"/>
</dbReference>
<dbReference type="PROSITE" id="PS50887">
    <property type="entry name" value="GGDEF"/>
    <property type="match status" value="1"/>
</dbReference>
<feature type="domain" description="GGDEF" evidence="4">
    <location>
        <begin position="515"/>
        <end position="646"/>
    </location>
</feature>
<dbReference type="AlphaFoldDB" id="A0A6G7CM65"/>
<dbReference type="SUPFAM" id="SSF55785">
    <property type="entry name" value="PYP-like sensor domain (PAS domain)"/>
    <property type="match status" value="1"/>
</dbReference>
<dbReference type="InterPro" id="IPR035919">
    <property type="entry name" value="EAL_sf"/>
</dbReference>
<dbReference type="Pfam" id="PF05228">
    <property type="entry name" value="CHASE4"/>
    <property type="match status" value="1"/>
</dbReference>
<dbReference type="InterPro" id="IPR043128">
    <property type="entry name" value="Rev_trsase/Diguanyl_cyclase"/>
</dbReference>
<dbReference type="SMART" id="SM00091">
    <property type="entry name" value="PAS"/>
    <property type="match status" value="1"/>
</dbReference>
<keyword evidence="1" id="KW-0472">Membrane</keyword>
<dbReference type="InterPro" id="IPR052155">
    <property type="entry name" value="Biofilm_reg_signaling"/>
</dbReference>
<dbReference type="Gene3D" id="3.20.20.450">
    <property type="entry name" value="EAL domain"/>
    <property type="match status" value="1"/>
</dbReference>
<dbReference type="Proteomes" id="UP000503003">
    <property type="component" value="Chromosome 1"/>
</dbReference>
<dbReference type="InterPro" id="IPR000160">
    <property type="entry name" value="GGDEF_dom"/>
</dbReference>
<dbReference type="CDD" id="cd01948">
    <property type="entry name" value="EAL"/>
    <property type="match status" value="1"/>
</dbReference>
<organism evidence="5 6">
    <name type="scientific">Vibrio ziniensis</name>
    <dbReference type="NCBI Taxonomy" id="2711221"/>
    <lineage>
        <taxon>Bacteria</taxon>
        <taxon>Pseudomonadati</taxon>
        <taxon>Pseudomonadota</taxon>
        <taxon>Gammaproteobacteria</taxon>
        <taxon>Vibrionales</taxon>
        <taxon>Vibrionaceae</taxon>
        <taxon>Vibrio</taxon>
    </lineage>
</organism>
<dbReference type="EMBL" id="CP049331">
    <property type="protein sequence ID" value="QIH43185.1"/>
    <property type="molecule type" value="Genomic_DNA"/>
</dbReference>
<keyword evidence="1" id="KW-1133">Transmembrane helix</keyword>
<reference evidence="5 6" key="1">
    <citation type="submission" date="2020-02" db="EMBL/GenBank/DDBJ databases">
        <title>A complete genome of a marine bacterium Vibrio sp. ZWAL4003 isolated from the mangrove sediment with the ability to degrade polysaccharides.</title>
        <authorList>
            <person name="Wu J."/>
            <person name="Qu W."/>
            <person name="Zeng R."/>
        </authorList>
    </citation>
    <scope>NUCLEOTIDE SEQUENCE [LARGE SCALE GENOMIC DNA]</scope>
    <source>
        <strain evidence="5 6">ZWAL4003</strain>
    </source>
</reference>
<dbReference type="Pfam" id="PF00990">
    <property type="entry name" value="GGDEF"/>
    <property type="match status" value="1"/>
</dbReference>
<feature type="transmembrane region" description="Helical" evidence="1">
    <location>
        <begin position="16"/>
        <end position="38"/>
    </location>
</feature>
<accession>A0A6G7CM65</accession>
<dbReference type="NCBIfam" id="TIGR00229">
    <property type="entry name" value="sensory_box"/>
    <property type="match status" value="1"/>
</dbReference>
<feature type="domain" description="EAL" evidence="3">
    <location>
        <begin position="655"/>
        <end position="911"/>
    </location>
</feature>
<dbReference type="SUPFAM" id="SSF141868">
    <property type="entry name" value="EAL domain-like"/>
    <property type="match status" value="1"/>
</dbReference>
<gene>
    <name evidence="5" type="ORF">G5S32_06005</name>
</gene>
<keyword evidence="6" id="KW-1185">Reference proteome</keyword>
<dbReference type="InterPro" id="IPR035965">
    <property type="entry name" value="PAS-like_dom_sf"/>
</dbReference>
<dbReference type="CDD" id="cd00130">
    <property type="entry name" value="PAS"/>
    <property type="match status" value="1"/>
</dbReference>
<protein>
    <submittedName>
        <fullName evidence="5">EAL domain-containing protein</fullName>
    </submittedName>
</protein>
<dbReference type="Pfam" id="PF13426">
    <property type="entry name" value="PAS_9"/>
    <property type="match status" value="1"/>
</dbReference>
<dbReference type="SMART" id="SM00267">
    <property type="entry name" value="GGDEF"/>
    <property type="match status" value="1"/>
</dbReference>
<feature type="transmembrane region" description="Helical" evidence="1">
    <location>
        <begin position="282"/>
        <end position="305"/>
    </location>
</feature>
<proteinExistence type="predicted"/>
<evidence type="ECO:0000259" key="2">
    <source>
        <dbReference type="PROSITE" id="PS50112"/>
    </source>
</evidence>
<evidence type="ECO:0000313" key="6">
    <source>
        <dbReference type="Proteomes" id="UP000503003"/>
    </source>
</evidence>
<dbReference type="PROSITE" id="PS50883">
    <property type="entry name" value="EAL"/>
    <property type="match status" value="1"/>
</dbReference>
<evidence type="ECO:0000313" key="5">
    <source>
        <dbReference type="EMBL" id="QIH43185.1"/>
    </source>
</evidence>
<dbReference type="InterPro" id="IPR007892">
    <property type="entry name" value="CHASE4"/>
</dbReference>
<evidence type="ECO:0000256" key="1">
    <source>
        <dbReference type="SAM" id="Phobius"/>
    </source>
</evidence>